<dbReference type="InterPro" id="IPR036569">
    <property type="entry name" value="RpiB_LacA_LacB_sf"/>
</dbReference>
<feature type="binding site" evidence="4">
    <location>
        <position position="99"/>
    </location>
    <ligand>
        <name>D-ribulose 5-phosphate</name>
        <dbReference type="ChEBI" id="CHEBI:58121"/>
    </ligand>
</feature>
<evidence type="ECO:0000256" key="2">
    <source>
        <dbReference type="ARBA" id="ARBA00023235"/>
    </source>
</evidence>
<evidence type="ECO:0000313" key="6">
    <source>
        <dbReference type="Proteomes" id="UP000198636"/>
    </source>
</evidence>
<evidence type="ECO:0000256" key="1">
    <source>
        <dbReference type="ARBA" id="ARBA00008754"/>
    </source>
</evidence>
<accession>A0A1G5LA46</accession>
<dbReference type="AlphaFoldDB" id="A0A1G5LA46"/>
<dbReference type="Gene3D" id="3.40.1400.10">
    <property type="entry name" value="Sugar-phosphate isomerase, RpiB/LacA/LacB"/>
    <property type="match status" value="1"/>
</dbReference>
<feature type="binding site" evidence="4">
    <location>
        <position position="132"/>
    </location>
    <ligand>
        <name>D-ribulose 5-phosphate</name>
        <dbReference type="ChEBI" id="CHEBI:58121"/>
    </ligand>
</feature>
<evidence type="ECO:0000256" key="3">
    <source>
        <dbReference type="PIRSR" id="PIRSR005384-1"/>
    </source>
</evidence>
<sequence>MRIAIGSDHGGYELKEIVKKHLQEKGLDVTDFGTNTTDSCDYPRFALAVSEAVAAGDYERGILICGTGIGISIAANKVPGIRCALVSDCFSAKATRQHNDTNLLALGGRVVGQGLALEIVDIWLNTEFEGGRHSKRVDLISEIEKKYSKE</sequence>
<dbReference type="NCBIfam" id="TIGR00689">
    <property type="entry name" value="rpiB_lacA_lacB"/>
    <property type="match status" value="1"/>
</dbReference>
<dbReference type="RefSeq" id="WP_091547498.1">
    <property type="nucleotide sequence ID" value="NZ_FMUS01000043.1"/>
</dbReference>
<dbReference type="GO" id="GO:0005975">
    <property type="term" value="P:carbohydrate metabolic process"/>
    <property type="evidence" value="ECO:0007669"/>
    <property type="project" value="InterPro"/>
</dbReference>
<dbReference type="InterPro" id="IPR004785">
    <property type="entry name" value="RpiB"/>
</dbReference>
<proteinExistence type="inferred from homology"/>
<dbReference type="NCBIfam" id="NF004051">
    <property type="entry name" value="PRK05571.1"/>
    <property type="match status" value="1"/>
</dbReference>
<feature type="binding site" evidence="4">
    <location>
        <position position="109"/>
    </location>
    <ligand>
        <name>D-ribulose 5-phosphate</name>
        <dbReference type="ChEBI" id="CHEBI:58121"/>
    </ligand>
</feature>
<feature type="active site" description="Proton donor" evidence="3">
    <location>
        <position position="98"/>
    </location>
</feature>
<dbReference type="OrthoDB" id="1778624at2"/>
<comment type="similarity">
    <text evidence="1">Belongs to the LacAB/RpiB family.</text>
</comment>
<dbReference type="InterPro" id="IPR003500">
    <property type="entry name" value="RpiB_LacA_LacB"/>
</dbReference>
<dbReference type="PANTHER" id="PTHR43732">
    <property type="entry name" value="RIBOSE 5-PHOSPHATE ISOMERASE-RELATED"/>
    <property type="match status" value="1"/>
</dbReference>
<dbReference type="Proteomes" id="UP000198636">
    <property type="component" value="Unassembled WGS sequence"/>
</dbReference>
<organism evidence="5 6">
    <name type="scientific">Alkaliphilus peptidifermentans DSM 18978</name>
    <dbReference type="NCBI Taxonomy" id="1120976"/>
    <lineage>
        <taxon>Bacteria</taxon>
        <taxon>Bacillati</taxon>
        <taxon>Bacillota</taxon>
        <taxon>Clostridia</taxon>
        <taxon>Peptostreptococcales</taxon>
        <taxon>Natronincolaceae</taxon>
        <taxon>Alkaliphilus</taxon>
    </lineage>
</organism>
<dbReference type="NCBIfam" id="TIGR01120">
    <property type="entry name" value="rpiB"/>
    <property type="match status" value="1"/>
</dbReference>
<feature type="active site" description="Proton acceptor" evidence="3">
    <location>
        <position position="65"/>
    </location>
</feature>
<evidence type="ECO:0000313" key="5">
    <source>
        <dbReference type="EMBL" id="SCZ09321.1"/>
    </source>
</evidence>
<dbReference type="Pfam" id="PF02502">
    <property type="entry name" value="LacAB_rpiB"/>
    <property type="match status" value="1"/>
</dbReference>
<keyword evidence="2 5" id="KW-0413">Isomerase</keyword>
<dbReference type="STRING" id="1120976.SAMN03080606_04192"/>
<dbReference type="PIRSF" id="PIRSF005384">
    <property type="entry name" value="RpiB_LacA_B"/>
    <property type="match status" value="1"/>
</dbReference>
<dbReference type="SUPFAM" id="SSF89623">
    <property type="entry name" value="Ribose/Galactose isomerase RpiB/AlsB"/>
    <property type="match status" value="1"/>
</dbReference>
<gene>
    <name evidence="5" type="ORF">SAMN03080606_04192</name>
</gene>
<evidence type="ECO:0000256" key="4">
    <source>
        <dbReference type="PIRSR" id="PIRSR005384-2"/>
    </source>
</evidence>
<reference evidence="5 6" key="1">
    <citation type="submission" date="2016-10" db="EMBL/GenBank/DDBJ databases">
        <authorList>
            <person name="de Groot N.N."/>
        </authorList>
    </citation>
    <scope>NUCLEOTIDE SEQUENCE [LARGE SCALE GENOMIC DNA]</scope>
    <source>
        <strain evidence="5 6">DSM 18978</strain>
    </source>
</reference>
<feature type="binding site" evidence="4">
    <location>
        <begin position="8"/>
        <end position="9"/>
    </location>
    <ligand>
        <name>D-ribulose 5-phosphate</name>
        <dbReference type="ChEBI" id="CHEBI:58121"/>
    </ligand>
</feature>
<protein>
    <submittedName>
        <fullName evidence="5">Ribose 5-phosphate isomerase B</fullName>
    </submittedName>
</protein>
<dbReference type="PANTHER" id="PTHR43732:SF1">
    <property type="entry name" value="RIBOSE 5-PHOSPHATE ISOMERASE"/>
    <property type="match status" value="1"/>
</dbReference>
<dbReference type="EMBL" id="FMUS01000043">
    <property type="protein sequence ID" value="SCZ09321.1"/>
    <property type="molecule type" value="Genomic_DNA"/>
</dbReference>
<dbReference type="InterPro" id="IPR051812">
    <property type="entry name" value="SPI_LacAB/RpiB"/>
</dbReference>
<dbReference type="GO" id="GO:0016861">
    <property type="term" value="F:intramolecular oxidoreductase activity, interconverting aldoses and ketoses"/>
    <property type="evidence" value="ECO:0007669"/>
    <property type="project" value="UniProtKB-ARBA"/>
</dbReference>
<keyword evidence="6" id="KW-1185">Reference proteome</keyword>
<name>A0A1G5LA46_9FIRM</name>
<feature type="binding site" evidence="4">
    <location>
        <begin position="66"/>
        <end position="70"/>
    </location>
    <ligand>
        <name>D-ribulose 5-phosphate</name>
        <dbReference type="ChEBI" id="CHEBI:58121"/>
    </ligand>
</feature>
<feature type="binding site" evidence="4">
    <location>
        <position position="136"/>
    </location>
    <ligand>
        <name>D-ribulose 5-phosphate</name>
        <dbReference type="ChEBI" id="CHEBI:58121"/>
    </ligand>
</feature>